<evidence type="ECO:0000313" key="1">
    <source>
        <dbReference type="EMBL" id="MZQ90260.1"/>
    </source>
</evidence>
<comment type="caution">
    <text evidence="1">The sequence shown here is derived from an EMBL/GenBank/DDBJ whole genome shotgun (WGS) entry which is preliminary data.</text>
</comment>
<protein>
    <submittedName>
        <fullName evidence="1">Polyketide synthase</fullName>
    </submittedName>
</protein>
<keyword evidence="2" id="KW-1185">Reference proteome</keyword>
<proteinExistence type="predicted"/>
<dbReference type="OrthoDB" id="7667197at2"/>
<organism evidence="1 2">
    <name type="scientific">Frigidibacter albus</name>
    <dbReference type="NCBI Taxonomy" id="1465486"/>
    <lineage>
        <taxon>Bacteria</taxon>
        <taxon>Pseudomonadati</taxon>
        <taxon>Pseudomonadota</taxon>
        <taxon>Alphaproteobacteria</taxon>
        <taxon>Rhodobacterales</taxon>
        <taxon>Paracoccaceae</taxon>
        <taxon>Frigidibacter</taxon>
    </lineage>
</organism>
<sequence>MRAHPFPRLSGLVLTLLLLVASATGGLAHRAPLTPDDVALQAHAQVWGLADPALCADAGDSELAGPTRCDACRLVGAALVPDLARPLLLCGRVLPLAWALPEPLRTAFAARPAHPARAPPRG</sequence>
<accession>A0A6L8VMA0</accession>
<reference evidence="1 2" key="1">
    <citation type="submission" date="2020-01" db="EMBL/GenBank/DDBJ databases">
        <title>Frigidibacter albus SP32T (=CGMCC 1.13995T).</title>
        <authorList>
            <person name="Liao X."/>
        </authorList>
    </citation>
    <scope>NUCLEOTIDE SEQUENCE [LARGE SCALE GENOMIC DNA]</scope>
    <source>
        <strain evidence="1 2">SP32</strain>
    </source>
</reference>
<dbReference type="Proteomes" id="UP000477083">
    <property type="component" value="Unassembled WGS sequence"/>
</dbReference>
<gene>
    <name evidence="1" type="ORF">GS660_14285</name>
</gene>
<name>A0A6L8VMA0_9RHOB</name>
<dbReference type="AlphaFoldDB" id="A0A6L8VMA0"/>
<evidence type="ECO:0000313" key="2">
    <source>
        <dbReference type="Proteomes" id="UP000477083"/>
    </source>
</evidence>
<dbReference type="EMBL" id="WWNR01000009">
    <property type="protein sequence ID" value="MZQ90260.1"/>
    <property type="molecule type" value="Genomic_DNA"/>
</dbReference>
<dbReference type="RefSeq" id="WP_161347654.1">
    <property type="nucleotide sequence ID" value="NZ_BMGW01000009.1"/>
</dbReference>